<evidence type="ECO:0000256" key="8">
    <source>
        <dbReference type="PROSITE-ProRule" id="PRU00339"/>
    </source>
</evidence>
<evidence type="ECO:0000256" key="1">
    <source>
        <dbReference type="ARBA" id="ARBA00004922"/>
    </source>
</evidence>
<name>A0A7S0MZW1_9CHLO</name>
<dbReference type="PANTHER" id="PTHR44998">
    <property type="match status" value="1"/>
</dbReference>
<evidence type="ECO:0000256" key="5">
    <source>
        <dbReference type="ARBA" id="ARBA00022679"/>
    </source>
</evidence>
<dbReference type="InterPro" id="IPR011990">
    <property type="entry name" value="TPR-like_helical_dom_sf"/>
</dbReference>
<evidence type="ECO:0000256" key="2">
    <source>
        <dbReference type="ARBA" id="ARBA00005386"/>
    </source>
</evidence>
<dbReference type="GO" id="GO:0006493">
    <property type="term" value="P:protein O-linked glycosylation"/>
    <property type="evidence" value="ECO:0007669"/>
    <property type="project" value="TreeGrafter"/>
</dbReference>
<dbReference type="Gene3D" id="1.25.40.10">
    <property type="entry name" value="Tetratricopeptide repeat domain"/>
    <property type="match status" value="1"/>
</dbReference>
<feature type="domain" description="O-GlcNAc transferase C-terminal" evidence="10">
    <location>
        <begin position="337"/>
        <end position="451"/>
    </location>
</feature>
<feature type="domain" description="O-GlcNAc transferase C-terminal" evidence="10">
    <location>
        <begin position="158"/>
        <end position="329"/>
    </location>
</feature>
<organism evidence="11">
    <name type="scientific">Pyramimonas obovata</name>
    <dbReference type="NCBI Taxonomy" id="1411642"/>
    <lineage>
        <taxon>Eukaryota</taxon>
        <taxon>Viridiplantae</taxon>
        <taxon>Chlorophyta</taxon>
        <taxon>Pyramimonadophyceae</taxon>
        <taxon>Pyramimonadales</taxon>
        <taxon>Pyramimonadaceae</taxon>
        <taxon>Pyramimonas</taxon>
        <taxon>Pyramimonas incertae sedis</taxon>
    </lineage>
</organism>
<reference evidence="11" key="1">
    <citation type="submission" date="2021-01" db="EMBL/GenBank/DDBJ databases">
        <authorList>
            <person name="Corre E."/>
            <person name="Pelletier E."/>
            <person name="Niang G."/>
            <person name="Scheremetjew M."/>
            <person name="Finn R."/>
            <person name="Kale V."/>
            <person name="Holt S."/>
            <person name="Cochrane G."/>
            <person name="Meng A."/>
            <person name="Brown T."/>
            <person name="Cohen L."/>
        </authorList>
    </citation>
    <scope>NUCLEOTIDE SEQUENCE</scope>
    <source>
        <strain evidence="11">CCMP722</strain>
    </source>
</reference>
<comment type="similarity">
    <text evidence="2">Belongs to the glycosyltransferase 41 family. O-GlcNAc transferase subfamily.</text>
</comment>
<keyword evidence="5" id="KW-0808">Transferase</keyword>
<dbReference type="PROSITE" id="PS50005">
    <property type="entry name" value="TPR"/>
    <property type="match status" value="1"/>
</dbReference>
<feature type="domain" description="O-GlcNAc transferase C-terminal" evidence="10">
    <location>
        <begin position="478"/>
        <end position="552"/>
    </location>
</feature>
<protein>
    <recommendedName>
        <fullName evidence="3">protein O-GlcNAc transferase</fullName>
        <ecNumber evidence="3">2.4.1.255</ecNumber>
    </recommendedName>
</protein>
<dbReference type="PANTHER" id="PTHR44998:SF1">
    <property type="entry name" value="UDP-N-ACETYLGLUCOSAMINE--PEPTIDE N-ACETYLGLUCOSAMINYLTRANSFERASE 110 KDA SUBUNIT"/>
    <property type="match status" value="1"/>
</dbReference>
<sequence length="575" mass="64323">MNAANAEVLDQLGMIFHNTQKWAAAMFAFKAAHMMDPDDSLALNNLVYLRKRCADWDGIENQTAKLMTMVEKTWSLAQSEPEKAVQLQVNAHPWVFLYFPVCMVTKRVVAQMFANQQRALALVTVPTLPDMEEEAREDTDALLQEAATPAGAAAWSTGTRRIRIGFVSADFRRKATSYLIAHLFEEIDRKQIELFVYSTFPNDAKSCDWRKSMEAGAEHWVELAGMQPAQAIARIRQDKMDILLDMDGYSNEGQRLAPLFASRMAPVQMAYFVYIGTIGSQYIDYIVTDAVASPPSSAVGHVEKFLRVPHTFFPNSHARLFPPPHFGMKGVDRAGIRRALGVPPDGVILASFNKHLKMCPEQFQVWLSVLGRVPNAWLWLLRFPRDSEVYLNQLARAHGVQDRVLFSDFVDSAEANFQRLGAADLILDTTIYGAHTSAVDALWSGVGLLTCLGPNCVTKATDQASEYASEEFTSEHTLAIGADHMTARLSASMVVAAGLEDELVVTSLEEYEERAVALATNKSRMEKLRKRVAESRQARDSLFDNRAYAKKLVKGFRLAWENFLAGNRPMHIDSF</sequence>
<evidence type="ECO:0000256" key="7">
    <source>
        <dbReference type="ARBA" id="ARBA00022803"/>
    </source>
</evidence>
<keyword evidence="6" id="KW-0677">Repeat</keyword>
<dbReference type="GO" id="GO:0097363">
    <property type="term" value="F:protein O-acetylglucosaminyltransferase activity"/>
    <property type="evidence" value="ECO:0007669"/>
    <property type="project" value="UniProtKB-EC"/>
</dbReference>
<proteinExistence type="inferred from homology"/>
<gene>
    <name evidence="11" type="ORF">POBO1169_LOCUS4080</name>
</gene>
<evidence type="ECO:0000256" key="6">
    <source>
        <dbReference type="ARBA" id="ARBA00022737"/>
    </source>
</evidence>
<dbReference type="AlphaFoldDB" id="A0A7S0MZW1"/>
<dbReference type="Pfam" id="PF13844">
    <property type="entry name" value="Glyco_transf_41"/>
    <property type="match status" value="3"/>
</dbReference>
<dbReference type="EMBL" id="HBFA01007835">
    <property type="protein sequence ID" value="CAD8655722.1"/>
    <property type="molecule type" value="Transcribed_RNA"/>
</dbReference>
<dbReference type="SUPFAM" id="SSF53756">
    <property type="entry name" value="UDP-Glycosyltransferase/glycogen phosphorylase"/>
    <property type="match status" value="1"/>
</dbReference>
<feature type="coiled-coil region" evidence="9">
    <location>
        <begin position="508"/>
        <end position="545"/>
    </location>
</feature>
<dbReference type="Gene3D" id="3.40.50.2000">
    <property type="entry name" value="Glycogen Phosphorylase B"/>
    <property type="match status" value="1"/>
</dbReference>
<comment type="pathway">
    <text evidence="1">Protein modification; protein glycosylation.</text>
</comment>
<feature type="repeat" description="TPR" evidence="8">
    <location>
        <begin position="6"/>
        <end position="39"/>
    </location>
</feature>
<dbReference type="SUPFAM" id="SSF48452">
    <property type="entry name" value="TPR-like"/>
    <property type="match status" value="1"/>
</dbReference>
<evidence type="ECO:0000313" key="11">
    <source>
        <dbReference type="EMBL" id="CAD8655722.1"/>
    </source>
</evidence>
<evidence type="ECO:0000259" key="10">
    <source>
        <dbReference type="Pfam" id="PF13844"/>
    </source>
</evidence>
<keyword evidence="9" id="KW-0175">Coiled coil</keyword>
<keyword evidence="7 8" id="KW-0802">TPR repeat</keyword>
<accession>A0A7S0MZW1</accession>
<keyword evidence="4" id="KW-0328">Glycosyltransferase</keyword>
<evidence type="ECO:0000256" key="4">
    <source>
        <dbReference type="ARBA" id="ARBA00022676"/>
    </source>
</evidence>
<dbReference type="InterPro" id="IPR019734">
    <property type="entry name" value="TPR_rpt"/>
</dbReference>
<dbReference type="Gene3D" id="3.40.50.11380">
    <property type="match status" value="1"/>
</dbReference>
<dbReference type="EC" id="2.4.1.255" evidence="3"/>
<evidence type="ECO:0000256" key="9">
    <source>
        <dbReference type="SAM" id="Coils"/>
    </source>
</evidence>
<dbReference type="InterPro" id="IPR029489">
    <property type="entry name" value="OGT/SEC/SPY_C"/>
</dbReference>
<evidence type="ECO:0000256" key="3">
    <source>
        <dbReference type="ARBA" id="ARBA00011970"/>
    </source>
</evidence>